<evidence type="ECO:0000256" key="1">
    <source>
        <dbReference type="SAM" id="MobiDB-lite"/>
    </source>
</evidence>
<dbReference type="Proteomes" id="UP000796761">
    <property type="component" value="Unassembled WGS sequence"/>
</dbReference>
<reference evidence="2" key="1">
    <citation type="submission" date="2019-04" db="EMBL/GenBank/DDBJ databases">
        <title>Genome assembly of Zosterops borbonicus 15179.</title>
        <authorList>
            <person name="Leroy T."/>
            <person name="Anselmetti Y."/>
            <person name="Tilak M.-K."/>
            <person name="Nabholz B."/>
        </authorList>
    </citation>
    <scope>NUCLEOTIDE SEQUENCE</scope>
    <source>
        <strain evidence="2">HGM_15179</strain>
        <tissue evidence="2">Muscle</tissue>
    </source>
</reference>
<feature type="region of interest" description="Disordered" evidence="1">
    <location>
        <begin position="95"/>
        <end position="114"/>
    </location>
</feature>
<sequence length="114" mass="11586">MGLEAAPDPKSTPNPSPGCSWHSWDGVGNCGAAPDPKSIPKSVLAVPGTAGTRLEVVVLLLIPNPSQIHPKIRVLAAPGTAGTGLEVVVLLLIPNPPQNPSLPPPGPPRTPNPL</sequence>
<proteinExistence type="predicted"/>
<keyword evidence="3" id="KW-1185">Reference proteome</keyword>
<dbReference type="AlphaFoldDB" id="A0A8K1D7E8"/>
<protein>
    <submittedName>
        <fullName evidence="2">Uncharacterized protein</fullName>
    </submittedName>
</protein>
<gene>
    <name evidence="2" type="ORF">HGM15179_021126</name>
</gene>
<comment type="caution">
    <text evidence="2">The sequence shown here is derived from an EMBL/GenBank/DDBJ whole genome shotgun (WGS) entry which is preliminary data.</text>
</comment>
<accession>A0A8K1D7E8</accession>
<evidence type="ECO:0000313" key="2">
    <source>
        <dbReference type="EMBL" id="TRZ05981.1"/>
    </source>
</evidence>
<evidence type="ECO:0000313" key="3">
    <source>
        <dbReference type="Proteomes" id="UP000796761"/>
    </source>
</evidence>
<organism evidence="2 3">
    <name type="scientific">Zosterops borbonicus</name>
    <dbReference type="NCBI Taxonomy" id="364589"/>
    <lineage>
        <taxon>Eukaryota</taxon>
        <taxon>Metazoa</taxon>
        <taxon>Chordata</taxon>
        <taxon>Craniata</taxon>
        <taxon>Vertebrata</taxon>
        <taxon>Euteleostomi</taxon>
        <taxon>Archelosauria</taxon>
        <taxon>Archosauria</taxon>
        <taxon>Dinosauria</taxon>
        <taxon>Saurischia</taxon>
        <taxon>Theropoda</taxon>
        <taxon>Coelurosauria</taxon>
        <taxon>Aves</taxon>
        <taxon>Neognathae</taxon>
        <taxon>Neoaves</taxon>
        <taxon>Telluraves</taxon>
        <taxon>Australaves</taxon>
        <taxon>Passeriformes</taxon>
        <taxon>Sylvioidea</taxon>
        <taxon>Zosteropidae</taxon>
        <taxon>Zosterops</taxon>
    </lineage>
</organism>
<dbReference type="EMBL" id="SWJQ01003095">
    <property type="protein sequence ID" value="TRZ05981.1"/>
    <property type="molecule type" value="Genomic_DNA"/>
</dbReference>
<name>A0A8K1D7E8_9PASS</name>
<feature type="region of interest" description="Disordered" evidence="1">
    <location>
        <begin position="1"/>
        <end position="21"/>
    </location>
</feature>